<evidence type="ECO:0000313" key="2">
    <source>
        <dbReference type="Proteomes" id="UP000265520"/>
    </source>
</evidence>
<feature type="non-terminal residue" evidence="1">
    <location>
        <position position="49"/>
    </location>
</feature>
<proteinExistence type="predicted"/>
<protein>
    <submittedName>
        <fullName evidence="1">Uncharacterized protein</fullName>
    </submittedName>
</protein>
<reference evidence="1 2" key="1">
    <citation type="journal article" date="2018" name="Front. Plant Sci.">
        <title>Red Clover (Trifolium pratense) and Zigzag Clover (T. medium) - A Picture of Genomic Similarities and Differences.</title>
        <authorList>
            <person name="Dluhosova J."/>
            <person name="Istvanek J."/>
            <person name="Nedelnik J."/>
            <person name="Repkova J."/>
        </authorList>
    </citation>
    <scope>NUCLEOTIDE SEQUENCE [LARGE SCALE GENOMIC DNA]</scope>
    <source>
        <strain evidence="2">cv. 10/8</strain>
        <tissue evidence="1">Leaf</tissue>
    </source>
</reference>
<dbReference type="AlphaFoldDB" id="A0A392M270"/>
<sequence>MSAAKYSFINCATILDVEAAQGIDQEQGSCVHKVLAGIHTYHMEYDSHD</sequence>
<organism evidence="1 2">
    <name type="scientific">Trifolium medium</name>
    <dbReference type="NCBI Taxonomy" id="97028"/>
    <lineage>
        <taxon>Eukaryota</taxon>
        <taxon>Viridiplantae</taxon>
        <taxon>Streptophyta</taxon>
        <taxon>Embryophyta</taxon>
        <taxon>Tracheophyta</taxon>
        <taxon>Spermatophyta</taxon>
        <taxon>Magnoliopsida</taxon>
        <taxon>eudicotyledons</taxon>
        <taxon>Gunneridae</taxon>
        <taxon>Pentapetalae</taxon>
        <taxon>rosids</taxon>
        <taxon>fabids</taxon>
        <taxon>Fabales</taxon>
        <taxon>Fabaceae</taxon>
        <taxon>Papilionoideae</taxon>
        <taxon>50 kb inversion clade</taxon>
        <taxon>NPAAA clade</taxon>
        <taxon>Hologalegina</taxon>
        <taxon>IRL clade</taxon>
        <taxon>Trifolieae</taxon>
        <taxon>Trifolium</taxon>
    </lineage>
</organism>
<keyword evidence="2" id="KW-1185">Reference proteome</keyword>
<evidence type="ECO:0000313" key="1">
    <source>
        <dbReference type="EMBL" id="MCH81371.1"/>
    </source>
</evidence>
<accession>A0A392M270</accession>
<name>A0A392M270_9FABA</name>
<comment type="caution">
    <text evidence="1">The sequence shown here is derived from an EMBL/GenBank/DDBJ whole genome shotgun (WGS) entry which is preliminary data.</text>
</comment>
<dbReference type="Proteomes" id="UP000265520">
    <property type="component" value="Unassembled WGS sequence"/>
</dbReference>
<dbReference type="EMBL" id="LXQA010002219">
    <property type="protein sequence ID" value="MCH81371.1"/>
    <property type="molecule type" value="Genomic_DNA"/>
</dbReference>
<gene>
    <name evidence="1" type="ORF">A2U01_0002157</name>
</gene>